<gene>
    <name evidence="1" type="ORF">TSUD_318220</name>
</gene>
<dbReference type="AlphaFoldDB" id="A0A2Z6MVM4"/>
<evidence type="ECO:0000313" key="2">
    <source>
        <dbReference type="Proteomes" id="UP000242715"/>
    </source>
</evidence>
<name>A0A2Z6MVM4_TRISU</name>
<reference evidence="2" key="1">
    <citation type="journal article" date="2017" name="Front. Plant Sci.">
        <title>Climate Clever Clovers: New Paradigm to Reduce the Environmental Footprint of Ruminants by Breeding Low Methanogenic Forages Utilizing Haplotype Variation.</title>
        <authorList>
            <person name="Kaur P."/>
            <person name="Appels R."/>
            <person name="Bayer P.E."/>
            <person name="Keeble-Gagnere G."/>
            <person name="Wang J."/>
            <person name="Hirakawa H."/>
            <person name="Shirasawa K."/>
            <person name="Vercoe P."/>
            <person name="Stefanova K."/>
            <person name="Durmic Z."/>
            <person name="Nichols P."/>
            <person name="Revell C."/>
            <person name="Isobe S.N."/>
            <person name="Edwards D."/>
            <person name="Erskine W."/>
        </authorList>
    </citation>
    <scope>NUCLEOTIDE SEQUENCE [LARGE SCALE GENOMIC DNA]</scope>
    <source>
        <strain evidence="2">cv. Daliak</strain>
    </source>
</reference>
<evidence type="ECO:0000313" key="1">
    <source>
        <dbReference type="EMBL" id="GAU36724.1"/>
    </source>
</evidence>
<accession>A0A2Z6MVM4</accession>
<organism evidence="1 2">
    <name type="scientific">Trifolium subterraneum</name>
    <name type="common">Subterranean clover</name>
    <dbReference type="NCBI Taxonomy" id="3900"/>
    <lineage>
        <taxon>Eukaryota</taxon>
        <taxon>Viridiplantae</taxon>
        <taxon>Streptophyta</taxon>
        <taxon>Embryophyta</taxon>
        <taxon>Tracheophyta</taxon>
        <taxon>Spermatophyta</taxon>
        <taxon>Magnoliopsida</taxon>
        <taxon>eudicotyledons</taxon>
        <taxon>Gunneridae</taxon>
        <taxon>Pentapetalae</taxon>
        <taxon>rosids</taxon>
        <taxon>fabids</taxon>
        <taxon>Fabales</taxon>
        <taxon>Fabaceae</taxon>
        <taxon>Papilionoideae</taxon>
        <taxon>50 kb inversion clade</taxon>
        <taxon>NPAAA clade</taxon>
        <taxon>Hologalegina</taxon>
        <taxon>IRL clade</taxon>
        <taxon>Trifolieae</taxon>
        <taxon>Trifolium</taxon>
    </lineage>
</organism>
<sequence>MPKSKQCKLVELDSEGREGCYGIQKKHMVNEFYLIGDSNRFYSSGSTSWTSEVSHCNGGCGGGMVEFNSYSVLFNGKMS</sequence>
<protein>
    <submittedName>
        <fullName evidence="1">Uncharacterized protein</fullName>
    </submittedName>
</protein>
<dbReference type="EMBL" id="DF973639">
    <property type="protein sequence ID" value="GAU36724.1"/>
    <property type="molecule type" value="Genomic_DNA"/>
</dbReference>
<dbReference type="Proteomes" id="UP000242715">
    <property type="component" value="Unassembled WGS sequence"/>
</dbReference>
<keyword evidence="2" id="KW-1185">Reference proteome</keyword>
<proteinExistence type="predicted"/>